<evidence type="ECO:0000256" key="6">
    <source>
        <dbReference type="HAMAP-Rule" id="MF_01517"/>
    </source>
</evidence>
<keyword evidence="6" id="KW-0816">Tricarboxylic acid cycle</keyword>
<dbReference type="InterPro" id="IPR036291">
    <property type="entry name" value="NAD(P)-bd_dom_sf"/>
</dbReference>
<dbReference type="RefSeq" id="WP_158039341.1">
    <property type="nucleotide sequence ID" value="NZ_JACCFV010000001.1"/>
</dbReference>
<evidence type="ECO:0000259" key="11">
    <source>
        <dbReference type="Pfam" id="PF02866"/>
    </source>
</evidence>
<proteinExistence type="inferred from homology"/>
<dbReference type="PANTHER" id="PTHR23382">
    <property type="entry name" value="MALATE DEHYDROGENASE"/>
    <property type="match status" value="1"/>
</dbReference>
<feature type="active site" description="Proton acceptor" evidence="6 7">
    <location>
        <position position="188"/>
    </location>
</feature>
<feature type="domain" description="Lactate/malate dehydrogenase N-terminal" evidence="10">
    <location>
        <begin position="6"/>
        <end position="145"/>
    </location>
</feature>
<dbReference type="NCBIfam" id="TIGR01759">
    <property type="entry name" value="MalateDH-SF1"/>
    <property type="match status" value="1"/>
</dbReference>
<dbReference type="GO" id="GO:0006099">
    <property type="term" value="P:tricarboxylic acid cycle"/>
    <property type="evidence" value="ECO:0007669"/>
    <property type="project" value="UniProtKB-UniRule"/>
</dbReference>
<feature type="binding site" evidence="6 8">
    <location>
        <position position="132"/>
    </location>
    <ligand>
        <name>substrate</name>
    </ligand>
</feature>
<organism evidence="12 13">
    <name type="scientific">Pseudoclavibacter chungangensis</name>
    <dbReference type="NCBI Taxonomy" id="587635"/>
    <lineage>
        <taxon>Bacteria</taxon>
        <taxon>Bacillati</taxon>
        <taxon>Actinomycetota</taxon>
        <taxon>Actinomycetes</taxon>
        <taxon>Micrococcales</taxon>
        <taxon>Microbacteriaceae</taxon>
        <taxon>Pseudoclavibacter</taxon>
    </lineage>
</organism>
<dbReference type="PIRSF" id="PIRSF000102">
    <property type="entry name" value="Lac_mal_DH"/>
    <property type="match status" value="1"/>
</dbReference>
<feature type="binding site" evidence="6 8">
    <location>
        <position position="163"/>
    </location>
    <ligand>
        <name>substrate</name>
    </ligand>
</feature>
<evidence type="ECO:0000256" key="9">
    <source>
        <dbReference type="PIRSR" id="PIRSR000102-3"/>
    </source>
</evidence>
<protein>
    <recommendedName>
        <fullName evidence="3 6">Malate dehydrogenase</fullName>
        <ecNumber evidence="2 6">1.1.1.37</ecNumber>
    </recommendedName>
</protein>
<dbReference type="Proteomes" id="UP000467240">
    <property type="component" value="Unassembled WGS sequence"/>
</dbReference>
<reference evidence="12 13" key="1">
    <citation type="submission" date="2019-09" db="EMBL/GenBank/DDBJ databases">
        <title>Phylogeny of genus Pseudoclavibacter and closely related genus.</title>
        <authorList>
            <person name="Li Y."/>
        </authorList>
    </citation>
    <scope>NUCLEOTIDE SEQUENCE [LARGE SCALE GENOMIC DNA]</scope>
    <source>
        <strain evidence="12 13">DSM 23821</strain>
    </source>
</reference>
<dbReference type="InterPro" id="IPR001236">
    <property type="entry name" value="Lactate/malate_DH_N"/>
</dbReference>
<dbReference type="GO" id="GO:0030060">
    <property type="term" value="F:L-malate dehydrogenase (NAD+) activity"/>
    <property type="evidence" value="ECO:0007669"/>
    <property type="project" value="UniProtKB-UniRule"/>
</dbReference>
<evidence type="ECO:0000256" key="4">
    <source>
        <dbReference type="ARBA" id="ARBA00023002"/>
    </source>
</evidence>
<dbReference type="OrthoDB" id="9802969at2"/>
<comment type="similarity">
    <text evidence="1 6">Belongs to the LDH/MDH superfamily. MDH type 2 family.</text>
</comment>
<dbReference type="InterPro" id="IPR010945">
    <property type="entry name" value="Malate_DH_type2"/>
</dbReference>
<evidence type="ECO:0000256" key="8">
    <source>
        <dbReference type="PIRSR" id="PIRSR000102-2"/>
    </source>
</evidence>
<evidence type="ECO:0000256" key="1">
    <source>
        <dbReference type="ARBA" id="ARBA00009613"/>
    </source>
</evidence>
<dbReference type="Gene3D" id="3.40.50.720">
    <property type="entry name" value="NAD(P)-binding Rossmann-like Domain"/>
    <property type="match status" value="1"/>
</dbReference>
<dbReference type="NCBIfam" id="NF003916">
    <property type="entry name" value="PRK05442.1"/>
    <property type="match status" value="1"/>
</dbReference>
<comment type="caution">
    <text evidence="12">The sequence shown here is derived from an EMBL/GenBank/DDBJ whole genome shotgun (WGS) entry which is preliminary data.</text>
</comment>
<gene>
    <name evidence="6" type="primary">mdh</name>
    <name evidence="12" type="ORF">F8O01_02600</name>
</gene>
<dbReference type="SUPFAM" id="SSF56327">
    <property type="entry name" value="LDH C-terminal domain-like"/>
    <property type="match status" value="1"/>
</dbReference>
<keyword evidence="5 6" id="KW-0520">NAD</keyword>
<dbReference type="GO" id="GO:0006108">
    <property type="term" value="P:malate metabolic process"/>
    <property type="evidence" value="ECO:0007669"/>
    <property type="project" value="InterPro"/>
</dbReference>
<feature type="binding site" evidence="6 9">
    <location>
        <begin position="130"/>
        <end position="132"/>
    </location>
    <ligand>
        <name>NAD(+)</name>
        <dbReference type="ChEBI" id="CHEBI:57540"/>
    </ligand>
</feature>
<evidence type="ECO:0000313" key="13">
    <source>
        <dbReference type="Proteomes" id="UP000467240"/>
    </source>
</evidence>
<keyword evidence="4 6" id="KW-0560">Oxidoreductase</keyword>
<dbReference type="Gene3D" id="3.90.110.10">
    <property type="entry name" value="Lactate dehydrogenase/glycoside hydrolase, family 4, C-terminal"/>
    <property type="match status" value="1"/>
</dbReference>
<dbReference type="InterPro" id="IPR001557">
    <property type="entry name" value="L-lactate/malate_DH"/>
</dbReference>
<feature type="binding site" evidence="6">
    <location>
        <begin position="12"/>
        <end position="18"/>
    </location>
    <ligand>
        <name>NAD(+)</name>
        <dbReference type="ChEBI" id="CHEBI:57540"/>
    </ligand>
</feature>
<name>A0A7J5C005_9MICO</name>
<comment type="catalytic activity">
    <reaction evidence="6">
        <text>(S)-malate + NAD(+) = oxaloacetate + NADH + H(+)</text>
        <dbReference type="Rhea" id="RHEA:21432"/>
        <dbReference type="ChEBI" id="CHEBI:15378"/>
        <dbReference type="ChEBI" id="CHEBI:15589"/>
        <dbReference type="ChEBI" id="CHEBI:16452"/>
        <dbReference type="ChEBI" id="CHEBI:57540"/>
        <dbReference type="ChEBI" id="CHEBI:57945"/>
        <dbReference type="EC" id="1.1.1.37"/>
    </reaction>
</comment>
<feature type="binding site" evidence="6 8">
    <location>
        <position position="93"/>
    </location>
    <ligand>
        <name>substrate</name>
    </ligand>
</feature>
<dbReference type="FunFam" id="3.90.110.10:FF:000002">
    <property type="entry name" value="Malate dehydrogenase"/>
    <property type="match status" value="1"/>
</dbReference>
<sequence length="330" mass="34417">MNTSPVRVTVTGAAGNISYALLFRIAAGEMLGPDVPVELRLLEIEQAVAAAEGTAMELDDAAFPLLRGIDVTADADAAFDGTSIAILVGAMPRREGMDRADLLEANGRIFGPQGRAIAANAAPDVRVLVVGNPANTNALIARAAAPDVPADRFTAMMRLDHNRALARLAERTGAGVDRIERLHVWGNHSDSQVPDVDHALVDGRPLREVVADDAWLDGPFREAVATRGAAIIKARGASSAASAASAAVDHVRDWVLGTRPGDWTTAALPSTGAYGIPEGLVAGVPVTSDGGAWHVVEGLSRSALVQERIDATVAELTSEREAVDTLGLLR</sequence>
<keyword evidence="13" id="KW-1185">Reference proteome</keyword>
<dbReference type="EMBL" id="WBJZ01000003">
    <property type="protein sequence ID" value="KAB1660241.1"/>
    <property type="molecule type" value="Genomic_DNA"/>
</dbReference>
<accession>A0A7J5C005</accession>
<evidence type="ECO:0000256" key="2">
    <source>
        <dbReference type="ARBA" id="ARBA00012995"/>
    </source>
</evidence>
<feature type="binding site" evidence="6 8">
    <location>
        <position position="99"/>
    </location>
    <ligand>
        <name>substrate</name>
    </ligand>
</feature>
<evidence type="ECO:0000256" key="3">
    <source>
        <dbReference type="ARBA" id="ARBA00020382"/>
    </source>
</evidence>
<evidence type="ECO:0000256" key="7">
    <source>
        <dbReference type="PIRSR" id="PIRSR000102-1"/>
    </source>
</evidence>
<evidence type="ECO:0000256" key="5">
    <source>
        <dbReference type="ARBA" id="ARBA00023027"/>
    </source>
</evidence>
<feature type="binding site" evidence="6">
    <location>
        <position position="113"/>
    </location>
    <ligand>
        <name>NAD(+)</name>
        <dbReference type="ChEBI" id="CHEBI:57540"/>
    </ligand>
</feature>
<dbReference type="HAMAP" id="MF_01517">
    <property type="entry name" value="Malate_dehydrog_2"/>
    <property type="match status" value="1"/>
</dbReference>
<feature type="domain" description="Lactate/malate dehydrogenase C-terminal" evidence="11">
    <location>
        <begin position="158"/>
        <end position="322"/>
    </location>
</feature>
<comment type="function">
    <text evidence="6">Catalyzes the reversible oxidation of malate to oxaloacetate.</text>
</comment>
<dbReference type="InterPro" id="IPR022383">
    <property type="entry name" value="Lactate/malate_DH_C"/>
</dbReference>
<dbReference type="InterPro" id="IPR015955">
    <property type="entry name" value="Lactate_DH/Glyco_Ohase_4_C"/>
</dbReference>
<dbReference type="AlphaFoldDB" id="A0A7J5C005"/>
<dbReference type="EC" id="1.1.1.37" evidence="2 6"/>
<dbReference type="SUPFAM" id="SSF51735">
    <property type="entry name" value="NAD(P)-binding Rossmann-fold domains"/>
    <property type="match status" value="1"/>
</dbReference>
<dbReference type="FunFam" id="3.40.50.720:FF:000010">
    <property type="entry name" value="Malate dehydrogenase"/>
    <property type="match status" value="1"/>
</dbReference>
<dbReference type="Pfam" id="PF02866">
    <property type="entry name" value="Ldh_1_C"/>
    <property type="match status" value="1"/>
</dbReference>
<feature type="binding site" evidence="6 9">
    <location>
        <position position="106"/>
    </location>
    <ligand>
        <name>NAD(+)</name>
        <dbReference type="ChEBI" id="CHEBI:57540"/>
    </ligand>
</feature>
<evidence type="ECO:0000313" key="12">
    <source>
        <dbReference type="EMBL" id="KAB1660241.1"/>
    </source>
</evidence>
<evidence type="ECO:0000259" key="10">
    <source>
        <dbReference type="Pfam" id="PF00056"/>
    </source>
</evidence>
<dbReference type="Pfam" id="PF00056">
    <property type="entry name" value="Ldh_1_N"/>
    <property type="match status" value="1"/>
</dbReference>